<dbReference type="SUPFAM" id="SSF46458">
    <property type="entry name" value="Globin-like"/>
    <property type="match status" value="1"/>
</dbReference>
<evidence type="ECO:0000256" key="2">
    <source>
        <dbReference type="ARBA" id="ARBA00022617"/>
    </source>
</evidence>
<dbReference type="GO" id="GO:0005344">
    <property type="term" value="F:oxygen carrier activity"/>
    <property type="evidence" value="ECO:0007669"/>
    <property type="project" value="InterPro"/>
</dbReference>
<name>A0AAP4BNR9_9CORY</name>
<dbReference type="InterPro" id="IPR044203">
    <property type="entry name" value="GlbO/GLB3-like"/>
</dbReference>
<dbReference type="PANTHER" id="PTHR47366">
    <property type="entry name" value="TWO-ON-TWO HEMOGLOBIN-3"/>
    <property type="match status" value="1"/>
</dbReference>
<dbReference type="GeneID" id="42782501"/>
<dbReference type="GO" id="GO:0046872">
    <property type="term" value="F:metal ion binding"/>
    <property type="evidence" value="ECO:0007669"/>
    <property type="project" value="UniProtKB-KW"/>
</dbReference>
<organism evidence="6 7">
    <name type="scientific">Corynebacterium pseudodiphtheriticum</name>
    <dbReference type="NCBI Taxonomy" id="37637"/>
    <lineage>
        <taxon>Bacteria</taxon>
        <taxon>Bacillati</taxon>
        <taxon>Actinomycetota</taxon>
        <taxon>Actinomycetes</taxon>
        <taxon>Mycobacteriales</taxon>
        <taxon>Corynebacteriaceae</taxon>
        <taxon>Corynebacterium</taxon>
    </lineage>
</organism>
<dbReference type="InterPro" id="IPR009050">
    <property type="entry name" value="Globin-like_sf"/>
</dbReference>
<comment type="similarity">
    <text evidence="5">Belongs to the truncated hemoglobin family. Group II subfamily.</text>
</comment>
<gene>
    <name evidence="6" type="ORF">QPX42_02405</name>
</gene>
<keyword evidence="1" id="KW-0813">Transport</keyword>
<evidence type="ECO:0000313" key="7">
    <source>
        <dbReference type="Proteomes" id="UP001224412"/>
    </source>
</evidence>
<keyword evidence="4" id="KW-0408">Iron</keyword>
<evidence type="ECO:0000313" key="6">
    <source>
        <dbReference type="EMBL" id="MDK4306408.1"/>
    </source>
</evidence>
<dbReference type="InterPro" id="IPR001486">
    <property type="entry name" value="Hemoglobin_trunc"/>
</dbReference>
<evidence type="ECO:0000256" key="5">
    <source>
        <dbReference type="ARBA" id="ARBA00034496"/>
    </source>
</evidence>
<reference evidence="6" key="1">
    <citation type="submission" date="2023-05" db="EMBL/GenBank/DDBJ databases">
        <title>Metabolic capabilities are highly conserved among human nasal-associated Corynebacterium species in pangenomic analyses.</title>
        <authorList>
            <person name="Tran T.H."/>
            <person name="Roberts A.Q."/>
            <person name="Escapa I.F."/>
            <person name="Gao W."/>
            <person name="Conlan S."/>
            <person name="Kong H."/>
            <person name="Segre J.A."/>
            <person name="Kelly M.S."/>
            <person name="Lemon K.P."/>
        </authorList>
    </citation>
    <scope>NUCLEOTIDE SEQUENCE</scope>
    <source>
        <strain evidence="6">KPL2773</strain>
    </source>
</reference>
<dbReference type="Proteomes" id="UP001224412">
    <property type="component" value="Unassembled WGS sequence"/>
</dbReference>
<sequence>MDAHSHSQDIRSGERPGSVFEAIGGMETFETLVDGFYAQVPDDDILAPMYPEQDFAGARDRLLWFLVQFWGGPKLFNERRGAPRLRMRHAEFPIDTAAAERWLELMGRSLDKIDEKTIPAEYRTAIWNHMQKLAYMLRNMPDHPAPEQQPDLGIVRRDLGLQ</sequence>
<evidence type="ECO:0000256" key="4">
    <source>
        <dbReference type="ARBA" id="ARBA00023004"/>
    </source>
</evidence>
<dbReference type="EMBL" id="JASNVH010000003">
    <property type="protein sequence ID" value="MDK4306408.1"/>
    <property type="molecule type" value="Genomic_DNA"/>
</dbReference>
<protein>
    <submittedName>
        <fullName evidence="6">Globin</fullName>
    </submittedName>
</protein>
<accession>A0AAP4BNR9</accession>
<evidence type="ECO:0000256" key="3">
    <source>
        <dbReference type="ARBA" id="ARBA00022723"/>
    </source>
</evidence>
<dbReference type="PANTHER" id="PTHR47366:SF1">
    <property type="entry name" value="TWO-ON-TWO HEMOGLOBIN-3"/>
    <property type="match status" value="1"/>
</dbReference>
<proteinExistence type="inferred from homology"/>
<evidence type="ECO:0000256" key="1">
    <source>
        <dbReference type="ARBA" id="ARBA00022448"/>
    </source>
</evidence>
<dbReference type="AlphaFoldDB" id="A0AAP4BNR9"/>
<dbReference type="GO" id="GO:0019825">
    <property type="term" value="F:oxygen binding"/>
    <property type="evidence" value="ECO:0007669"/>
    <property type="project" value="InterPro"/>
</dbReference>
<keyword evidence="3" id="KW-0479">Metal-binding</keyword>
<dbReference type="GO" id="GO:0020037">
    <property type="term" value="F:heme binding"/>
    <property type="evidence" value="ECO:0007669"/>
    <property type="project" value="InterPro"/>
</dbReference>
<keyword evidence="2" id="KW-0349">Heme</keyword>
<dbReference type="RefSeq" id="WP_051619313.1">
    <property type="nucleotide sequence ID" value="NZ_CP100372.1"/>
</dbReference>
<dbReference type="Gene3D" id="1.10.490.10">
    <property type="entry name" value="Globins"/>
    <property type="match status" value="1"/>
</dbReference>
<comment type="caution">
    <text evidence="6">The sequence shown here is derived from an EMBL/GenBank/DDBJ whole genome shotgun (WGS) entry which is preliminary data.</text>
</comment>
<dbReference type="InterPro" id="IPR012292">
    <property type="entry name" value="Globin/Proto"/>
</dbReference>
<dbReference type="Pfam" id="PF01152">
    <property type="entry name" value="Bac_globin"/>
    <property type="match status" value="1"/>
</dbReference>